<keyword evidence="3" id="KW-1003">Cell membrane</keyword>
<evidence type="ECO:0000256" key="2">
    <source>
        <dbReference type="ARBA" id="ARBA00006679"/>
    </source>
</evidence>
<comment type="similarity">
    <text evidence="2">Belongs to the DoxX family.</text>
</comment>
<dbReference type="RefSeq" id="WP_264777285.1">
    <property type="nucleotide sequence ID" value="NZ_AP026560.1"/>
</dbReference>
<protein>
    <recommendedName>
        <fullName evidence="11">DoxX family protein</fullName>
    </recommendedName>
</protein>
<keyword evidence="10" id="KW-1185">Reference proteome</keyword>
<evidence type="ECO:0000256" key="1">
    <source>
        <dbReference type="ARBA" id="ARBA00004651"/>
    </source>
</evidence>
<evidence type="ECO:0000256" key="4">
    <source>
        <dbReference type="ARBA" id="ARBA00022692"/>
    </source>
</evidence>
<comment type="subcellular location">
    <subcellularLocation>
        <location evidence="1">Cell membrane</location>
        <topology evidence="1">Multi-pass membrane protein</topology>
    </subcellularLocation>
</comment>
<feature type="compositionally biased region" description="Basic residues" evidence="7">
    <location>
        <begin position="139"/>
        <end position="148"/>
    </location>
</feature>
<evidence type="ECO:0000313" key="10">
    <source>
        <dbReference type="Proteomes" id="UP001064971"/>
    </source>
</evidence>
<organism evidence="9 10">
    <name type="scientific">Deinococcus aetherius</name>
    <dbReference type="NCBI Taxonomy" id="200252"/>
    <lineage>
        <taxon>Bacteria</taxon>
        <taxon>Thermotogati</taxon>
        <taxon>Deinococcota</taxon>
        <taxon>Deinococci</taxon>
        <taxon>Deinococcales</taxon>
        <taxon>Deinococcaceae</taxon>
        <taxon>Deinococcus</taxon>
    </lineage>
</organism>
<keyword evidence="4 8" id="KW-0812">Transmembrane</keyword>
<dbReference type="InterPro" id="IPR032808">
    <property type="entry name" value="DoxX"/>
</dbReference>
<evidence type="ECO:0008006" key="11">
    <source>
        <dbReference type="Google" id="ProtNLM"/>
    </source>
</evidence>
<dbReference type="InterPro" id="IPR051907">
    <property type="entry name" value="DoxX-like_oxidoreductase"/>
</dbReference>
<evidence type="ECO:0000256" key="5">
    <source>
        <dbReference type="ARBA" id="ARBA00022989"/>
    </source>
</evidence>
<feature type="region of interest" description="Disordered" evidence="7">
    <location>
        <begin position="123"/>
        <end position="148"/>
    </location>
</feature>
<gene>
    <name evidence="9" type="ORF">DAETH_14940</name>
</gene>
<dbReference type="Pfam" id="PF07681">
    <property type="entry name" value="DoxX"/>
    <property type="match status" value="1"/>
</dbReference>
<keyword evidence="5 8" id="KW-1133">Transmembrane helix</keyword>
<keyword evidence="6 8" id="KW-0472">Membrane</keyword>
<dbReference type="PANTHER" id="PTHR33452">
    <property type="entry name" value="OXIDOREDUCTASE CATD-RELATED"/>
    <property type="match status" value="1"/>
</dbReference>
<evidence type="ECO:0000256" key="7">
    <source>
        <dbReference type="SAM" id="MobiDB-lite"/>
    </source>
</evidence>
<sequence length="148" mass="15189">MKRQPEVALALVRAVVGVVFALHGADKIFGSGLEAVTANFGAWRVPLPLLTAPLVAVLELAGGVLLVLGLGARPIAAALAAEMLAAIWFVHRGGGFFAPRGVELPLLLLVGCAAVALGGPGRPAFERSEAPPPPVQRTQAKRGRKGHG</sequence>
<evidence type="ECO:0000256" key="8">
    <source>
        <dbReference type="SAM" id="Phobius"/>
    </source>
</evidence>
<feature type="transmembrane region" description="Helical" evidence="8">
    <location>
        <begin position="7"/>
        <end position="25"/>
    </location>
</feature>
<feature type="transmembrane region" description="Helical" evidence="8">
    <location>
        <begin position="45"/>
        <end position="68"/>
    </location>
</feature>
<evidence type="ECO:0000256" key="6">
    <source>
        <dbReference type="ARBA" id="ARBA00023136"/>
    </source>
</evidence>
<dbReference type="Proteomes" id="UP001064971">
    <property type="component" value="Chromosome"/>
</dbReference>
<evidence type="ECO:0000256" key="3">
    <source>
        <dbReference type="ARBA" id="ARBA00022475"/>
    </source>
</evidence>
<reference evidence="9" key="1">
    <citation type="submission" date="2022-07" db="EMBL/GenBank/DDBJ databases">
        <title>Complete Genome Sequence of the Radioresistant Bacterium Deinococcus aetherius ST0316, Isolated from the Air Dust collected in Lower Stratosphere above Japan.</title>
        <authorList>
            <person name="Satoh K."/>
            <person name="Hagiwara K."/>
            <person name="Katsumata K."/>
            <person name="Kubo A."/>
            <person name="Yokobori S."/>
            <person name="Yamagishi A."/>
            <person name="Oono Y."/>
            <person name="Narumi I."/>
        </authorList>
    </citation>
    <scope>NUCLEOTIDE SEQUENCE</scope>
    <source>
        <strain evidence="9">ST0316</strain>
    </source>
</reference>
<dbReference type="EMBL" id="AP026560">
    <property type="protein sequence ID" value="BDP41525.1"/>
    <property type="molecule type" value="Genomic_DNA"/>
</dbReference>
<name>A0ABM8ACM5_9DEIO</name>
<evidence type="ECO:0000313" key="9">
    <source>
        <dbReference type="EMBL" id="BDP41525.1"/>
    </source>
</evidence>
<proteinExistence type="inferred from homology"/>
<accession>A0ABM8ACM5</accession>
<dbReference type="PANTHER" id="PTHR33452:SF1">
    <property type="entry name" value="INNER MEMBRANE PROTEIN YPHA-RELATED"/>
    <property type="match status" value="1"/>
</dbReference>